<reference evidence="1 2" key="1">
    <citation type="journal article" date="2016" name="Nat. Commun.">
        <title>Extremotolerant tardigrade genome and improved radiotolerance of human cultured cells by tardigrade-unique protein.</title>
        <authorList>
            <person name="Hashimoto T."/>
            <person name="Horikawa D.D."/>
            <person name="Saito Y."/>
            <person name="Kuwahara H."/>
            <person name="Kozuka-Hata H."/>
            <person name="Shin-I T."/>
            <person name="Minakuchi Y."/>
            <person name="Ohishi K."/>
            <person name="Motoyama A."/>
            <person name="Aizu T."/>
            <person name="Enomoto A."/>
            <person name="Kondo K."/>
            <person name="Tanaka S."/>
            <person name="Hara Y."/>
            <person name="Koshikawa S."/>
            <person name="Sagara H."/>
            <person name="Miura T."/>
            <person name="Yokobori S."/>
            <person name="Miyagawa K."/>
            <person name="Suzuki Y."/>
            <person name="Kubo T."/>
            <person name="Oyama M."/>
            <person name="Kohara Y."/>
            <person name="Fujiyama A."/>
            <person name="Arakawa K."/>
            <person name="Katayama T."/>
            <person name="Toyoda A."/>
            <person name="Kunieda T."/>
        </authorList>
    </citation>
    <scope>NUCLEOTIDE SEQUENCE [LARGE SCALE GENOMIC DNA]</scope>
    <source>
        <strain evidence="1 2">YOKOZUNA-1</strain>
    </source>
</reference>
<evidence type="ECO:0000313" key="1">
    <source>
        <dbReference type="EMBL" id="GAU90973.1"/>
    </source>
</evidence>
<accession>A0A1D1UX15</accession>
<keyword evidence="2" id="KW-1185">Reference proteome</keyword>
<protein>
    <submittedName>
        <fullName evidence="1">Uncharacterized protein</fullName>
    </submittedName>
</protein>
<organism evidence="1 2">
    <name type="scientific">Ramazzottius varieornatus</name>
    <name type="common">Water bear</name>
    <name type="synonym">Tardigrade</name>
    <dbReference type="NCBI Taxonomy" id="947166"/>
    <lineage>
        <taxon>Eukaryota</taxon>
        <taxon>Metazoa</taxon>
        <taxon>Ecdysozoa</taxon>
        <taxon>Tardigrada</taxon>
        <taxon>Eutardigrada</taxon>
        <taxon>Parachela</taxon>
        <taxon>Hypsibioidea</taxon>
        <taxon>Ramazzottiidae</taxon>
        <taxon>Ramazzottius</taxon>
    </lineage>
</organism>
<comment type="caution">
    <text evidence="1">The sequence shown here is derived from an EMBL/GenBank/DDBJ whole genome shotgun (WGS) entry which is preliminary data.</text>
</comment>
<dbReference type="EMBL" id="BDGG01000001">
    <property type="protein sequence ID" value="GAU90973.1"/>
    <property type="molecule type" value="Genomic_DNA"/>
</dbReference>
<gene>
    <name evidence="1" type="primary">RvY_03316-1</name>
    <name evidence="1" type="synonym">RvY_03316.1</name>
    <name evidence="1" type="ORF">RvY_03316</name>
</gene>
<proteinExistence type="predicted"/>
<dbReference type="Proteomes" id="UP000186922">
    <property type="component" value="Unassembled WGS sequence"/>
</dbReference>
<name>A0A1D1UX15_RAMVA</name>
<sequence>MARLLAQQQQNVNGGKQKVATCSILEADRQLLAGGIISKRLMNIARDVHK</sequence>
<evidence type="ECO:0000313" key="2">
    <source>
        <dbReference type="Proteomes" id="UP000186922"/>
    </source>
</evidence>
<dbReference type="AlphaFoldDB" id="A0A1D1UX15"/>